<dbReference type="Gene3D" id="3.40.309.10">
    <property type="entry name" value="Aldehyde Dehydrogenase, Chain A, domain 2"/>
    <property type="match status" value="1"/>
</dbReference>
<dbReference type="OrthoDB" id="440325at2759"/>
<dbReference type="InterPro" id="IPR012394">
    <property type="entry name" value="Aldehyde_DH_NAD(P)"/>
</dbReference>
<dbReference type="Pfam" id="PF00171">
    <property type="entry name" value="Aldedh"/>
    <property type="match status" value="1"/>
</dbReference>
<reference evidence="4 5" key="1">
    <citation type="submission" date="2021-02" db="EMBL/GenBank/DDBJ databases">
        <title>Pan-genome distribution and transcriptional activeness of fungal secondary metabolism genes in Aspergillus section Fumigati.</title>
        <authorList>
            <person name="Takahashi H."/>
            <person name="Umemura M."/>
            <person name="Ninomiya A."/>
            <person name="Kusuya Y."/>
            <person name="Urayama S."/>
            <person name="Shimizu M."/>
            <person name="Watanabe A."/>
            <person name="Kamei K."/>
            <person name="Yaguchi T."/>
            <person name="Hagiwara D."/>
        </authorList>
    </citation>
    <scope>NUCLEOTIDE SEQUENCE [LARGE SCALE GENOMIC DNA]</scope>
    <source>
        <strain evidence="4 5">IFM 47045</strain>
    </source>
</reference>
<name>A0A9P3F7R8_ASPVI</name>
<protein>
    <submittedName>
        <fullName evidence="4">Aldehyde dehydrogenase 3 member H1</fullName>
    </submittedName>
</protein>
<dbReference type="GO" id="GO:0006081">
    <property type="term" value="P:aldehyde metabolic process"/>
    <property type="evidence" value="ECO:0007669"/>
    <property type="project" value="InterPro"/>
</dbReference>
<dbReference type="InterPro" id="IPR015590">
    <property type="entry name" value="Aldehyde_DH_dom"/>
</dbReference>
<proteinExistence type="inferred from homology"/>
<organism evidence="4 5">
    <name type="scientific">Aspergillus viridinutans</name>
    <dbReference type="NCBI Taxonomy" id="75553"/>
    <lineage>
        <taxon>Eukaryota</taxon>
        <taxon>Fungi</taxon>
        <taxon>Dikarya</taxon>
        <taxon>Ascomycota</taxon>
        <taxon>Pezizomycotina</taxon>
        <taxon>Eurotiomycetes</taxon>
        <taxon>Eurotiomycetidae</taxon>
        <taxon>Eurotiales</taxon>
        <taxon>Aspergillaceae</taxon>
        <taxon>Aspergillus</taxon>
        <taxon>Aspergillus subgen. Fumigati</taxon>
    </lineage>
</organism>
<comment type="caution">
    <text evidence="4">The sequence shown here is derived from an EMBL/GenBank/DDBJ whole genome shotgun (WGS) entry which is preliminary data.</text>
</comment>
<dbReference type="RefSeq" id="XP_043127714.1">
    <property type="nucleotide sequence ID" value="XM_043271779.1"/>
</dbReference>
<evidence type="ECO:0000313" key="5">
    <source>
        <dbReference type="Proteomes" id="UP000710440"/>
    </source>
</evidence>
<dbReference type="GO" id="GO:0004029">
    <property type="term" value="F:aldehyde dehydrogenase (NAD+) activity"/>
    <property type="evidence" value="ECO:0007669"/>
    <property type="project" value="TreeGrafter"/>
</dbReference>
<keyword evidence="2" id="KW-0560">Oxidoreductase</keyword>
<dbReference type="GeneID" id="66936593"/>
<dbReference type="Gene3D" id="3.40.605.10">
    <property type="entry name" value="Aldehyde Dehydrogenase, Chain A, domain 1"/>
    <property type="match status" value="1"/>
</dbReference>
<dbReference type="InterPro" id="IPR016161">
    <property type="entry name" value="Ald_DH/histidinol_DH"/>
</dbReference>
<sequence length="173" mass="19307">MGPFTSEAEVEEAYNTMQATPGPAAPRSSLGENGQIKQLWRPVEDNKDHTIKVVNKDPGRHAYKTSFTEVMAIQTDIVRISWICQCGRSCCQSSRKHLTPTVRELGGQCPAIVTKTTDIEDAAKNIACVKYLTWGQICLSVSHFSAHPSVQKKLIERMTFYFNEFNNKGDLIA</sequence>
<dbReference type="PANTHER" id="PTHR43570:SF16">
    <property type="entry name" value="ALDEHYDE DEHYDROGENASE TYPE III, ISOFORM Q"/>
    <property type="match status" value="1"/>
</dbReference>
<dbReference type="PANTHER" id="PTHR43570">
    <property type="entry name" value="ALDEHYDE DEHYDROGENASE"/>
    <property type="match status" value="1"/>
</dbReference>
<evidence type="ECO:0000259" key="3">
    <source>
        <dbReference type="Pfam" id="PF00171"/>
    </source>
</evidence>
<dbReference type="SUPFAM" id="SSF53720">
    <property type="entry name" value="ALDH-like"/>
    <property type="match status" value="1"/>
</dbReference>
<evidence type="ECO:0000313" key="4">
    <source>
        <dbReference type="EMBL" id="GIK04528.1"/>
    </source>
</evidence>
<keyword evidence="5" id="KW-1185">Reference proteome</keyword>
<gene>
    <name evidence="4" type="ORF">Aspvir_008611</name>
</gene>
<evidence type="ECO:0000256" key="1">
    <source>
        <dbReference type="ARBA" id="ARBA00009986"/>
    </source>
</evidence>
<dbReference type="Proteomes" id="UP000710440">
    <property type="component" value="Unassembled WGS sequence"/>
</dbReference>
<comment type="similarity">
    <text evidence="1">Belongs to the aldehyde dehydrogenase family.</text>
</comment>
<dbReference type="EMBL" id="BOPL01000007">
    <property type="protein sequence ID" value="GIK04528.1"/>
    <property type="molecule type" value="Genomic_DNA"/>
</dbReference>
<dbReference type="AlphaFoldDB" id="A0A9P3F7R8"/>
<dbReference type="InterPro" id="IPR016162">
    <property type="entry name" value="Ald_DH_N"/>
</dbReference>
<accession>A0A9P3F7R8</accession>
<dbReference type="InterPro" id="IPR016163">
    <property type="entry name" value="Ald_DH_C"/>
</dbReference>
<feature type="domain" description="Aldehyde dehydrogenase" evidence="3">
    <location>
        <begin position="85"/>
        <end position="163"/>
    </location>
</feature>
<dbReference type="GO" id="GO:0005737">
    <property type="term" value="C:cytoplasm"/>
    <property type="evidence" value="ECO:0007669"/>
    <property type="project" value="TreeGrafter"/>
</dbReference>
<evidence type="ECO:0000256" key="2">
    <source>
        <dbReference type="ARBA" id="ARBA00023002"/>
    </source>
</evidence>